<sequence length="75" mass="8858">MPRIRCHYIDCVFLDDVYCGAAAVEFDPDVGCMTYSRATDLSDEDWESEEKELEEWDDVELDEEDNELWLDDDEI</sequence>
<evidence type="ECO:0008006" key="2">
    <source>
        <dbReference type="Google" id="ProtNLM"/>
    </source>
</evidence>
<evidence type="ECO:0000313" key="1">
    <source>
        <dbReference type="EMBL" id="GAH57421.1"/>
    </source>
</evidence>
<dbReference type="AlphaFoldDB" id="X1GHM8"/>
<accession>X1GHM8</accession>
<proteinExistence type="predicted"/>
<gene>
    <name evidence="1" type="ORF">S03H2_30601</name>
</gene>
<comment type="caution">
    <text evidence="1">The sequence shown here is derived from an EMBL/GenBank/DDBJ whole genome shotgun (WGS) entry which is preliminary data.</text>
</comment>
<name>X1GHM8_9ZZZZ</name>
<organism evidence="1">
    <name type="scientific">marine sediment metagenome</name>
    <dbReference type="NCBI Taxonomy" id="412755"/>
    <lineage>
        <taxon>unclassified sequences</taxon>
        <taxon>metagenomes</taxon>
        <taxon>ecological metagenomes</taxon>
    </lineage>
</organism>
<protein>
    <recommendedName>
        <fullName evidence="2">DUF1540 domain-containing protein</fullName>
    </recommendedName>
</protein>
<dbReference type="EMBL" id="BARU01018519">
    <property type="protein sequence ID" value="GAH57421.1"/>
    <property type="molecule type" value="Genomic_DNA"/>
</dbReference>
<reference evidence="1" key="1">
    <citation type="journal article" date="2014" name="Front. Microbiol.">
        <title>High frequency of phylogenetically diverse reductive dehalogenase-homologous genes in deep subseafloor sedimentary metagenomes.</title>
        <authorList>
            <person name="Kawai M."/>
            <person name="Futagami T."/>
            <person name="Toyoda A."/>
            <person name="Takaki Y."/>
            <person name="Nishi S."/>
            <person name="Hori S."/>
            <person name="Arai W."/>
            <person name="Tsubouchi T."/>
            <person name="Morono Y."/>
            <person name="Uchiyama I."/>
            <person name="Ito T."/>
            <person name="Fujiyama A."/>
            <person name="Inagaki F."/>
            <person name="Takami H."/>
        </authorList>
    </citation>
    <scope>NUCLEOTIDE SEQUENCE</scope>
    <source>
        <strain evidence="1">Expedition CK06-06</strain>
    </source>
</reference>